<keyword evidence="4 8" id="KW-0812">Transmembrane</keyword>
<dbReference type="EMBL" id="DS268410">
    <property type="protein sequence ID" value="EFP00063.1"/>
    <property type="molecule type" value="Genomic_DNA"/>
</dbReference>
<keyword evidence="3" id="KW-0808">Transferase</keyword>
<evidence type="ECO:0000313" key="11">
    <source>
        <dbReference type="EMBL" id="EFP00063.1"/>
    </source>
</evidence>
<organism evidence="12">
    <name type="scientific">Caenorhabditis remanei</name>
    <name type="common">Caenorhabditis vulgaris</name>
    <dbReference type="NCBI Taxonomy" id="31234"/>
    <lineage>
        <taxon>Eukaryota</taxon>
        <taxon>Metazoa</taxon>
        <taxon>Ecdysozoa</taxon>
        <taxon>Nematoda</taxon>
        <taxon>Chromadorea</taxon>
        <taxon>Rhabditida</taxon>
        <taxon>Rhabditina</taxon>
        <taxon>Rhabditomorpha</taxon>
        <taxon>Rhabditoidea</taxon>
        <taxon>Rhabditidae</taxon>
        <taxon>Peloderinae</taxon>
        <taxon>Caenorhabditis</taxon>
    </lineage>
</organism>
<dbReference type="Pfam" id="PF19040">
    <property type="entry name" value="SGNH"/>
    <property type="match status" value="1"/>
</dbReference>
<dbReference type="Gene3D" id="3.40.50.1110">
    <property type="entry name" value="SGNH hydrolase"/>
    <property type="match status" value="1"/>
</dbReference>
<evidence type="ECO:0000256" key="8">
    <source>
        <dbReference type="SAM" id="Phobius"/>
    </source>
</evidence>
<name>E3LK31_CAERE</name>
<dbReference type="STRING" id="31234.E3LK31"/>
<dbReference type="RefSeq" id="XP_003115575.2">
    <property type="nucleotide sequence ID" value="XM_003115527.2"/>
</dbReference>
<sequence>MSAGNKLKSLQGLRGISIILVLIFHLFPKSFANGFVGVDMFFVLSGYLMTRILSKEFTLQSVVNFYKKRFSRIVPLYYFTILATILGVLCLVLKSERTEFLQDIKWCLSLLSNYQPIFEHHSYWDQISTIRFLTHLWSLATELQYYLMVPIIHFIASNLPFFNRILAYSLAILILFFFQLLTPFELSYCFLASRVWQFLLGSVAFELSQKNDEVMDLCTEKKRKEEKFNVIDGFPYLLLAIITTVVTFPWIFGEHSTRLIMSLSAAVLCFLCGKLENSFLTLQPLVFIGDISYATYLIHWPVIKFFEYIQQKDNIGLNAYEATTAVLVVFALSLLCHYALERTLLRLDFYVNFTISVFVIGICLSLYPLVEHSQCFAIETLPDSTIEKIEFNFNSSNIITETSELECDYNETTVDLAIDKCGIEYCSHKSNGTGIIMVIGNSLAIRAFSTIFNLFDGQYEEIRLFAKHGGAPLLEMAPYYNQAVLDMAEEINPDLIWIVQGMNEIHFNKLDSIPNDLDEVVQSTMNKFKKMAKLIYVDLPYYVINVIPSNIIGRSLIFRKDIDENLSISLEKVAEQVRRQTDRLLGMNCSNCYFNDIQKALTNDQDAFYLYEKESYKSLVYDGSHLSTAGYEYLKPLYQKRIDRFYEMLNSERNFGI</sequence>
<feature type="transmembrane region" description="Helical" evidence="8">
    <location>
        <begin position="166"/>
        <end position="184"/>
    </location>
</feature>
<dbReference type="InterPro" id="IPR043968">
    <property type="entry name" value="SGNH"/>
</dbReference>
<dbReference type="InterPro" id="IPR036514">
    <property type="entry name" value="SGNH_hydro_sf"/>
</dbReference>
<dbReference type="KEGG" id="crq:GCK72_018894"/>
<dbReference type="AlphaFoldDB" id="E3LK31"/>
<keyword evidence="7" id="KW-0012">Acyltransferase</keyword>
<keyword evidence="2" id="KW-1003">Cell membrane</keyword>
<dbReference type="CTD" id="9839313"/>
<dbReference type="eggNOG" id="ENOG502TFQK">
    <property type="taxonomic scope" value="Eukaryota"/>
</dbReference>
<dbReference type="GO" id="GO:0016747">
    <property type="term" value="F:acyltransferase activity, transferring groups other than amino-acyl groups"/>
    <property type="evidence" value="ECO:0007669"/>
    <property type="project" value="InterPro"/>
</dbReference>
<feature type="domain" description="Acyltransferase 3" evidence="9">
    <location>
        <begin position="8"/>
        <end position="338"/>
    </location>
</feature>
<protein>
    <recommendedName>
        <fullName evidence="13">Acyl_transf_3 domain-containing protein</fullName>
    </recommendedName>
</protein>
<keyword evidence="5 8" id="KW-1133">Transmembrane helix</keyword>
<dbReference type="FunCoup" id="E3LK31">
    <property type="interactions" value="11"/>
</dbReference>
<dbReference type="OMA" id="ELSYCFL"/>
<feature type="transmembrane region" description="Helical" evidence="8">
    <location>
        <begin position="143"/>
        <end position="159"/>
    </location>
</feature>
<feature type="transmembrane region" description="Helical" evidence="8">
    <location>
        <begin position="322"/>
        <end position="340"/>
    </location>
</feature>
<proteinExistence type="predicted"/>
<dbReference type="SUPFAM" id="SSF52266">
    <property type="entry name" value="SGNH hydrolase"/>
    <property type="match status" value="1"/>
</dbReference>
<feature type="transmembrane region" description="Helical" evidence="8">
    <location>
        <begin position="74"/>
        <end position="94"/>
    </location>
</feature>
<dbReference type="GO" id="GO:0005886">
    <property type="term" value="C:plasma membrane"/>
    <property type="evidence" value="ECO:0007669"/>
    <property type="project" value="UniProtKB-SubCell"/>
</dbReference>
<dbReference type="PANTHER" id="PTHR23028">
    <property type="entry name" value="ACETYLTRANSFERASE"/>
    <property type="match status" value="1"/>
</dbReference>
<dbReference type="Proteomes" id="UP000008281">
    <property type="component" value="Unassembled WGS sequence"/>
</dbReference>
<feature type="transmembrane region" description="Helical" evidence="8">
    <location>
        <begin position="228"/>
        <end position="251"/>
    </location>
</feature>
<feature type="transmembrane region" description="Helical" evidence="8">
    <location>
        <begin position="285"/>
        <end position="302"/>
    </location>
</feature>
<evidence type="ECO:0000256" key="4">
    <source>
        <dbReference type="ARBA" id="ARBA00022692"/>
    </source>
</evidence>
<dbReference type="GO" id="GO:0000271">
    <property type="term" value="P:polysaccharide biosynthetic process"/>
    <property type="evidence" value="ECO:0007669"/>
    <property type="project" value="TreeGrafter"/>
</dbReference>
<evidence type="ECO:0008006" key="13">
    <source>
        <dbReference type="Google" id="ProtNLM"/>
    </source>
</evidence>
<dbReference type="GeneID" id="9839313"/>
<dbReference type="InterPro" id="IPR002656">
    <property type="entry name" value="Acyl_transf_3_dom"/>
</dbReference>
<feature type="transmembrane region" description="Helical" evidence="8">
    <location>
        <begin position="257"/>
        <end position="273"/>
    </location>
</feature>
<feature type="transmembrane region" description="Helical" evidence="8">
    <location>
        <begin position="34"/>
        <end position="53"/>
    </location>
</feature>
<feature type="transmembrane region" description="Helical" evidence="8">
    <location>
        <begin position="12"/>
        <end position="28"/>
    </location>
</feature>
<dbReference type="PANTHER" id="PTHR23028:SF53">
    <property type="entry name" value="ACYL_TRANSF_3 DOMAIN-CONTAINING PROTEIN"/>
    <property type="match status" value="1"/>
</dbReference>
<evidence type="ECO:0000256" key="6">
    <source>
        <dbReference type="ARBA" id="ARBA00023136"/>
    </source>
</evidence>
<comment type="subcellular location">
    <subcellularLocation>
        <location evidence="1">Cell membrane</location>
        <topology evidence="1">Multi-pass membrane protein</topology>
    </subcellularLocation>
</comment>
<keyword evidence="12" id="KW-1185">Reference proteome</keyword>
<dbReference type="OrthoDB" id="92766at2759"/>
<evidence type="ECO:0000256" key="7">
    <source>
        <dbReference type="ARBA" id="ARBA00023315"/>
    </source>
</evidence>
<feature type="transmembrane region" description="Helical" evidence="8">
    <location>
        <begin position="349"/>
        <end position="370"/>
    </location>
</feature>
<dbReference type="InterPro" id="IPR050879">
    <property type="entry name" value="Acyltransferase_3"/>
</dbReference>
<dbReference type="HOGENOM" id="CLU_005679_12_1_1"/>
<evidence type="ECO:0000313" key="12">
    <source>
        <dbReference type="Proteomes" id="UP000008281"/>
    </source>
</evidence>
<reference evidence="11" key="1">
    <citation type="submission" date="2007-07" db="EMBL/GenBank/DDBJ databases">
        <title>PCAP assembly of the Caenorhabditis remanei genome.</title>
        <authorList>
            <consortium name="The Caenorhabditis remanei Sequencing Consortium"/>
            <person name="Wilson R.K."/>
        </authorList>
    </citation>
    <scope>NUCLEOTIDE SEQUENCE [LARGE SCALE GENOMIC DNA]</scope>
    <source>
        <strain evidence="11">PB4641</strain>
    </source>
</reference>
<feature type="domain" description="SGNH" evidence="10">
    <location>
        <begin position="407"/>
        <end position="639"/>
    </location>
</feature>
<evidence type="ECO:0000259" key="10">
    <source>
        <dbReference type="Pfam" id="PF19040"/>
    </source>
</evidence>
<evidence type="ECO:0000256" key="5">
    <source>
        <dbReference type="ARBA" id="ARBA00022989"/>
    </source>
</evidence>
<evidence type="ECO:0000256" key="2">
    <source>
        <dbReference type="ARBA" id="ARBA00022475"/>
    </source>
</evidence>
<evidence type="ECO:0000259" key="9">
    <source>
        <dbReference type="Pfam" id="PF01757"/>
    </source>
</evidence>
<evidence type="ECO:0000256" key="1">
    <source>
        <dbReference type="ARBA" id="ARBA00004651"/>
    </source>
</evidence>
<dbReference type="Pfam" id="PF01757">
    <property type="entry name" value="Acyl_transf_3"/>
    <property type="match status" value="1"/>
</dbReference>
<accession>E3LK31</accession>
<gene>
    <name evidence="11" type="ORF">CRE_18410</name>
</gene>
<keyword evidence="6 8" id="KW-0472">Membrane</keyword>
<evidence type="ECO:0000256" key="3">
    <source>
        <dbReference type="ARBA" id="ARBA00022679"/>
    </source>
</evidence>
<dbReference type="InParanoid" id="E3LK31"/>